<name>A0AAV4QMP9_9ARAC</name>
<sequence>MEGTGYVKCPSFFAFSLAFHRTLQSSSSPNLLGRSKRAINNTMWQPSNAIRARSILEMRRKSKRERERDESADPSTPYRIEAGPVVYFLLHQ</sequence>
<evidence type="ECO:0000313" key="2">
    <source>
        <dbReference type="EMBL" id="GIY10109.1"/>
    </source>
</evidence>
<evidence type="ECO:0000313" key="3">
    <source>
        <dbReference type="Proteomes" id="UP001054837"/>
    </source>
</evidence>
<gene>
    <name evidence="2" type="ORF">CDAR_550981</name>
</gene>
<proteinExistence type="predicted"/>
<dbReference type="AlphaFoldDB" id="A0AAV4QMP9"/>
<comment type="caution">
    <text evidence="2">The sequence shown here is derived from an EMBL/GenBank/DDBJ whole genome shotgun (WGS) entry which is preliminary data.</text>
</comment>
<dbReference type="Proteomes" id="UP001054837">
    <property type="component" value="Unassembled WGS sequence"/>
</dbReference>
<evidence type="ECO:0000256" key="1">
    <source>
        <dbReference type="SAM" id="MobiDB-lite"/>
    </source>
</evidence>
<reference evidence="2 3" key="1">
    <citation type="submission" date="2021-06" db="EMBL/GenBank/DDBJ databases">
        <title>Caerostris darwini draft genome.</title>
        <authorList>
            <person name="Kono N."/>
            <person name="Arakawa K."/>
        </authorList>
    </citation>
    <scope>NUCLEOTIDE SEQUENCE [LARGE SCALE GENOMIC DNA]</scope>
</reference>
<feature type="compositionally biased region" description="Basic and acidic residues" evidence="1">
    <location>
        <begin position="58"/>
        <end position="71"/>
    </location>
</feature>
<dbReference type="EMBL" id="BPLQ01004710">
    <property type="protein sequence ID" value="GIY10109.1"/>
    <property type="molecule type" value="Genomic_DNA"/>
</dbReference>
<keyword evidence="3" id="KW-1185">Reference proteome</keyword>
<organism evidence="2 3">
    <name type="scientific">Caerostris darwini</name>
    <dbReference type="NCBI Taxonomy" id="1538125"/>
    <lineage>
        <taxon>Eukaryota</taxon>
        <taxon>Metazoa</taxon>
        <taxon>Ecdysozoa</taxon>
        <taxon>Arthropoda</taxon>
        <taxon>Chelicerata</taxon>
        <taxon>Arachnida</taxon>
        <taxon>Araneae</taxon>
        <taxon>Araneomorphae</taxon>
        <taxon>Entelegynae</taxon>
        <taxon>Araneoidea</taxon>
        <taxon>Araneidae</taxon>
        <taxon>Caerostris</taxon>
    </lineage>
</organism>
<protein>
    <submittedName>
        <fullName evidence="2">Uncharacterized protein</fullName>
    </submittedName>
</protein>
<accession>A0AAV4QMP9</accession>
<feature type="region of interest" description="Disordered" evidence="1">
    <location>
        <begin position="58"/>
        <end position="78"/>
    </location>
</feature>